<dbReference type="PANTHER" id="PTHR24123:SF33">
    <property type="entry name" value="PROTEIN HOS4"/>
    <property type="match status" value="1"/>
</dbReference>
<evidence type="ECO:0000313" key="4">
    <source>
        <dbReference type="EMBL" id="KHJ78174.1"/>
    </source>
</evidence>
<dbReference type="PANTHER" id="PTHR24123">
    <property type="entry name" value="ANKYRIN REPEAT-CONTAINING"/>
    <property type="match status" value="1"/>
</dbReference>
<organism evidence="4 5">
    <name type="scientific">Oesophagostomum dentatum</name>
    <name type="common">Nodular worm</name>
    <dbReference type="NCBI Taxonomy" id="61180"/>
    <lineage>
        <taxon>Eukaryota</taxon>
        <taxon>Metazoa</taxon>
        <taxon>Ecdysozoa</taxon>
        <taxon>Nematoda</taxon>
        <taxon>Chromadorea</taxon>
        <taxon>Rhabditida</taxon>
        <taxon>Rhabditina</taxon>
        <taxon>Rhabditomorpha</taxon>
        <taxon>Strongyloidea</taxon>
        <taxon>Strongylidae</taxon>
        <taxon>Oesophagostomum</taxon>
    </lineage>
</organism>
<feature type="repeat" description="ANK" evidence="3">
    <location>
        <begin position="45"/>
        <end position="77"/>
    </location>
</feature>
<feature type="non-terminal residue" evidence="4">
    <location>
        <position position="1"/>
    </location>
</feature>
<evidence type="ECO:0000256" key="3">
    <source>
        <dbReference type="PROSITE-ProRule" id="PRU00023"/>
    </source>
</evidence>
<feature type="repeat" description="ANK" evidence="3">
    <location>
        <begin position="113"/>
        <end position="145"/>
    </location>
</feature>
<evidence type="ECO:0000256" key="1">
    <source>
        <dbReference type="ARBA" id="ARBA00022737"/>
    </source>
</evidence>
<gene>
    <name evidence="4" type="ORF">OESDEN_22206</name>
</gene>
<sequence length="487" mass="52332">DAFACEFLASAGADLGFVHEKTRSTVLHSIASSSSNQSAMADWAESRTAVLVSIIHGNIPLAKVLIENGADVGKADGEGRSPLSIALFDRNDTILAESIVKSGGTSVVNHRVDKESLLHIAVKKDNFDISKFLLENKANVNVEDKNAATPLEVAVRQNNVTMVNLLLEHGASVRIPENSEDSVLHIAVSKGAQMLKVFADKAKDVDWSASGILNYALDEKALDCAKIIVAAGAEIDSKDSSGNSLLIQRILLSDDPGATFLLEKGASHLERDEGGRSCLELAAFYGLINTLRVICGLGVNINERVDGGYGYTVLKHTLSEDHYDCAQLLVSLGCDLESTTADGSFIQTMLHYFIDSDDEKAAVFLVQSGCNGNAKRVSRDSGEEREESALHRAVSSGMNKLVSALVAAKVSLTWQDAQGRTACHVAVQERNAEALSELLKASDVSFLSIRDKIGQTPFSMAVITKEHSVGYSKAFEFKESFKGQHFS</sequence>
<keyword evidence="5" id="KW-1185">Reference proteome</keyword>
<dbReference type="OrthoDB" id="2306477at2759"/>
<keyword evidence="2 3" id="KW-0040">ANK repeat</keyword>
<dbReference type="InterPro" id="IPR036770">
    <property type="entry name" value="Ankyrin_rpt-contain_sf"/>
</dbReference>
<dbReference type="EMBL" id="KN610035">
    <property type="protein sequence ID" value="KHJ78174.1"/>
    <property type="molecule type" value="Genomic_DNA"/>
</dbReference>
<accession>A0A0B1RZT3</accession>
<dbReference type="Pfam" id="PF12796">
    <property type="entry name" value="Ank_2"/>
    <property type="match status" value="2"/>
</dbReference>
<dbReference type="PROSITE" id="PS50297">
    <property type="entry name" value="ANK_REP_REGION"/>
    <property type="match status" value="3"/>
</dbReference>
<evidence type="ECO:0000256" key="2">
    <source>
        <dbReference type="ARBA" id="ARBA00023043"/>
    </source>
</evidence>
<keyword evidence="1" id="KW-0677">Repeat</keyword>
<dbReference type="InterPro" id="IPR002110">
    <property type="entry name" value="Ankyrin_rpt"/>
</dbReference>
<dbReference type="Proteomes" id="UP000053660">
    <property type="component" value="Unassembled WGS sequence"/>
</dbReference>
<dbReference type="InterPro" id="IPR051165">
    <property type="entry name" value="Multifunctional_ANK_Repeat"/>
</dbReference>
<dbReference type="SUPFAM" id="SSF48403">
    <property type="entry name" value="Ankyrin repeat"/>
    <property type="match status" value="2"/>
</dbReference>
<proteinExistence type="predicted"/>
<evidence type="ECO:0000313" key="5">
    <source>
        <dbReference type="Proteomes" id="UP000053660"/>
    </source>
</evidence>
<feature type="repeat" description="ANK" evidence="3">
    <location>
        <begin position="146"/>
        <end position="178"/>
    </location>
</feature>
<dbReference type="SMART" id="SM00248">
    <property type="entry name" value="ANK"/>
    <property type="match status" value="11"/>
</dbReference>
<dbReference type="AlphaFoldDB" id="A0A0B1RZT3"/>
<dbReference type="Gene3D" id="1.25.40.20">
    <property type="entry name" value="Ankyrin repeat-containing domain"/>
    <property type="match status" value="4"/>
</dbReference>
<protein>
    <submittedName>
        <fullName evidence="4">Ankyrin repeat protein</fullName>
    </submittedName>
</protein>
<reference evidence="4 5" key="1">
    <citation type="submission" date="2014-03" db="EMBL/GenBank/DDBJ databases">
        <title>Draft genome of the hookworm Oesophagostomum dentatum.</title>
        <authorList>
            <person name="Mitreva M."/>
        </authorList>
    </citation>
    <scope>NUCLEOTIDE SEQUENCE [LARGE SCALE GENOMIC DNA]</scope>
    <source>
        <strain evidence="4 5">OD-Hann</strain>
    </source>
</reference>
<dbReference type="PROSITE" id="PS50088">
    <property type="entry name" value="ANK_REPEAT"/>
    <property type="match status" value="3"/>
</dbReference>
<name>A0A0B1RZT3_OESDE</name>